<keyword evidence="1" id="KW-0472">Membrane</keyword>
<name>F5YJT8_TREPZ</name>
<dbReference type="Proteomes" id="UP000009223">
    <property type="component" value="Chromosome"/>
</dbReference>
<dbReference type="KEGG" id="tpi:TREPR_2047"/>
<feature type="transmembrane region" description="Helical" evidence="1">
    <location>
        <begin position="102"/>
        <end position="124"/>
    </location>
</feature>
<organism evidence="2 3">
    <name type="scientific">Treponema primitia (strain ATCC BAA-887 / DSM 12427 / ZAS-2)</name>
    <dbReference type="NCBI Taxonomy" id="545694"/>
    <lineage>
        <taxon>Bacteria</taxon>
        <taxon>Pseudomonadati</taxon>
        <taxon>Spirochaetota</taxon>
        <taxon>Spirochaetia</taxon>
        <taxon>Spirochaetales</taxon>
        <taxon>Treponemataceae</taxon>
        <taxon>Treponema</taxon>
    </lineage>
</organism>
<keyword evidence="3" id="KW-1185">Reference proteome</keyword>
<evidence type="ECO:0000313" key="3">
    <source>
        <dbReference type="Proteomes" id="UP000009223"/>
    </source>
</evidence>
<dbReference type="STRING" id="545694.TREPR_2047"/>
<keyword evidence="1" id="KW-0812">Transmembrane</keyword>
<accession>F5YJT8</accession>
<evidence type="ECO:0000313" key="2">
    <source>
        <dbReference type="EMBL" id="AEF83589.1"/>
    </source>
</evidence>
<gene>
    <name evidence="2" type="ordered locus">TREPR_2047</name>
</gene>
<protein>
    <submittedName>
        <fullName evidence="2">Putative binding-protein-dependent transport systems inner membrane component</fullName>
    </submittedName>
</protein>
<reference evidence="2 3" key="2">
    <citation type="journal article" date="2011" name="ISME J.">
        <title>RNA-seq reveals cooperative metabolic interactions between two termite-gut spirochete species in co-culture.</title>
        <authorList>
            <person name="Rosenthal A.Z."/>
            <person name="Matson E.G."/>
            <person name="Eldar A."/>
            <person name="Leadbetter J.R."/>
        </authorList>
    </citation>
    <scope>NUCLEOTIDE SEQUENCE [LARGE SCALE GENOMIC DNA]</scope>
    <source>
        <strain evidence="3">ATCC BAA-887 / DSM 12427 / ZAS-2</strain>
    </source>
</reference>
<dbReference type="AlphaFoldDB" id="F5YJT8"/>
<dbReference type="EMBL" id="CP001843">
    <property type="protein sequence ID" value="AEF83589.1"/>
    <property type="molecule type" value="Genomic_DNA"/>
</dbReference>
<reference evidence="3" key="1">
    <citation type="submission" date="2009-12" db="EMBL/GenBank/DDBJ databases">
        <title>Complete sequence of Treponema primitia strain ZAS-2.</title>
        <authorList>
            <person name="Tetu S.G."/>
            <person name="Matson E."/>
            <person name="Ren Q."/>
            <person name="Seshadri R."/>
            <person name="Elbourne L."/>
            <person name="Hassan K.A."/>
            <person name="Durkin A."/>
            <person name="Radune D."/>
            <person name="Mohamoud Y."/>
            <person name="Shay R."/>
            <person name="Jin S."/>
            <person name="Zhang X."/>
            <person name="Lucey K."/>
            <person name="Ballor N.R."/>
            <person name="Ottesen E."/>
            <person name="Rosenthal R."/>
            <person name="Allen A."/>
            <person name="Leadbetter J.R."/>
            <person name="Paulsen I.T."/>
        </authorList>
    </citation>
    <scope>NUCLEOTIDE SEQUENCE [LARGE SCALE GENOMIC DNA]</scope>
    <source>
        <strain evidence="3">ATCC BAA-887 / DSM 12427 / ZAS-2</strain>
    </source>
</reference>
<dbReference type="HOGENOM" id="CLU_161435_0_0_12"/>
<proteinExistence type="predicted"/>
<keyword evidence="1" id="KW-1133">Transmembrane helix</keyword>
<sequence>MILMSFWSFPVSGEVPTVMLSDSGNGGMRFYSDTEVTALVAELSEAAEEAIESAAAEAAKAASMAALDREGTARRETAAALAEARRWEQQYRDEKAGRMKKMIITGVICLFSGLVLGAGSILIFGGN</sequence>
<evidence type="ECO:0000256" key="1">
    <source>
        <dbReference type="SAM" id="Phobius"/>
    </source>
</evidence>